<feature type="non-terminal residue" evidence="1">
    <location>
        <position position="1"/>
    </location>
</feature>
<keyword evidence="2" id="KW-1185">Reference proteome</keyword>
<reference evidence="1 2" key="1">
    <citation type="submission" date="2016-10" db="EMBL/GenBank/DDBJ databases">
        <title>The genome sequence of Colletotrichum fioriniae PJ7.</title>
        <authorList>
            <person name="Baroncelli R."/>
        </authorList>
    </citation>
    <scope>NUCLEOTIDE SEQUENCE [LARGE SCALE GENOMIC DNA]</scope>
    <source>
        <strain evidence="1">Col 31</strain>
    </source>
</reference>
<protein>
    <submittedName>
        <fullName evidence="1">Uncharacterized protein</fullName>
    </submittedName>
</protein>
<accession>A0AAI9XRK7</accession>
<organism evidence="1 2">
    <name type="scientific">Colletotrichum melonis</name>
    <dbReference type="NCBI Taxonomy" id="1209925"/>
    <lineage>
        <taxon>Eukaryota</taxon>
        <taxon>Fungi</taxon>
        <taxon>Dikarya</taxon>
        <taxon>Ascomycota</taxon>
        <taxon>Pezizomycotina</taxon>
        <taxon>Sordariomycetes</taxon>
        <taxon>Hypocreomycetidae</taxon>
        <taxon>Glomerellales</taxon>
        <taxon>Glomerellaceae</taxon>
        <taxon>Colletotrichum</taxon>
        <taxon>Colletotrichum acutatum species complex</taxon>
    </lineage>
</organism>
<gene>
    <name evidence="1" type="ORF">CMEL01_14778</name>
</gene>
<dbReference type="EMBL" id="MLGG01000011">
    <property type="protein sequence ID" value="KAK1461142.1"/>
    <property type="molecule type" value="Genomic_DNA"/>
</dbReference>
<sequence length="155" mass="17119">AARRDWNLLENIFLAPCSEHPFLIPVSRNRTACVTHNTHSRAEGSLHHHQTIGGVQPTLPSLTRQIYYSETDLPITNIIRQTQTPTFKAAASQAGSSGAKMLLEGCLLKTHPRHSVVRTIDSQAACDGLRHAINAVTRNTTKFARLRALSLLHLI</sequence>
<evidence type="ECO:0000313" key="1">
    <source>
        <dbReference type="EMBL" id="KAK1461142.1"/>
    </source>
</evidence>
<dbReference type="Proteomes" id="UP001239795">
    <property type="component" value="Unassembled WGS sequence"/>
</dbReference>
<comment type="caution">
    <text evidence="1">The sequence shown here is derived from an EMBL/GenBank/DDBJ whole genome shotgun (WGS) entry which is preliminary data.</text>
</comment>
<name>A0AAI9XRK7_9PEZI</name>
<dbReference type="AlphaFoldDB" id="A0AAI9XRK7"/>
<evidence type="ECO:0000313" key="2">
    <source>
        <dbReference type="Proteomes" id="UP001239795"/>
    </source>
</evidence>
<proteinExistence type="predicted"/>